<evidence type="ECO:0000256" key="2">
    <source>
        <dbReference type="SAM" id="Phobius"/>
    </source>
</evidence>
<dbReference type="GO" id="GO:0005245">
    <property type="term" value="F:voltage-gated calcium channel activity"/>
    <property type="evidence" value="ECO:0007669"/>
    <property type="project" value="TreeGrafter"/>
</dbReference>
<dbReference type="InterPro" id="IPR051173">
    <property type="entry name" value="Ca_channel_alpha-2/delta"/>
</dbReference>
<sequence length="453" mass="49772">MSTHPARYAIWRYIGTEAGVYRKYPGTRMVKEFDHTQRPWYQRGLHHKGMATLSTPYTDTSGAGTILTLSQSIYQGRASQQHKASDQVTAVMGMDFTLPYLYYRMLATYPACTQPEHRCFLVDSSGFIVLHKDFVQGLSSGEALSDTMVHISTKETLIARDLVKRNIMKKAACVNVQEFSNQYFSKISLLSSHDGQISSPSYTLAEVAGSNVFVVIATESSSNLPHDCQWCHRQDGLPRCNLDSSDTCYCPCHSRTDIYEYCKDAFHLHADGWPVCVPQPVAVSPEVLRTEENTQLSTLTACCNYSCHANQTVCVSNPGCTWCTRRGVPGKTAGGSSPRHYPYCTGQEPCEDIIPEDVPPEGSDDATRGYATTSASTAARGNKVGVILPAVLVPVIATLAVAVWVYCRRRVPYLTPTTQPGSHHNNGLELDSRPPPTAPPHADDLPPPYTAAP</sequence>
<dbReference type="Proteomes" id="UP001209878">
    <property type="component" value="Unassembled WGS sequence"/>
</dbReference>
<comment type="caution">
    <text evidence="3">The sequence shown here is derived from an EMBL/GenBank/DDBJ whole genome shotgun (WGS) entry which is preliminary data.</text>
</comment>
<keyword evidence="4" id="KW-1185">Reference proteome</keyword>
<feature type="region of interest" description="Disordered" evidence="1">
    <location>
        <begin position="415"/>
        <end position="453"/>
    </location>
</feature>
<name>A0AAD9L0Z3_RIDPI</name>
<evidence type="ECO:0000256" key="1">
    <source>
        <dbReference type="SAM" id="MobiDB-lite"/>
    </source>
</evidence>
<reference evidence="3" key="1">
    <citation type="journal article" date="2023" name="Mol. Biol. Evol.">
        <title>Third-Generation Sequencing Reveals the Adaptive Role of the Epigenome in Three Deep-Sea Polychaetes.</title>
        <authorList>
            <person name="Perez M."/>
            <person name="Aroh O."/>
            <person name="Sun Y."/>
            <person name="Lan Y."/>
            <person name="Juniper S.K."/>
            <person name="Young C.R."/>
            <person name="Angers B."/>
            <person name="Qian P.Y."/>
        </authorList>
    </citation>
    <scope>NUCLEOTIDE SEQUENCE</scope>
    <source>
        <strain evidence="3">R07B-5</strain>
    </source>
</reference>
<evidence type="ECO:0000313" key="3">
    <source>
        <dbReference type="EMBL" id="KAK2181049.1"/>
    </source>
</evidence>
<accession>A0AAD9L0Z3</accession>
<feature type="compositionally biased region" description="Polar residues" evidence="1">
    <location>
        <begin position="415"/>
        <end position="425"/>
    </location>
</feature>
<dbReference type="PANTHER" id="PTHR10166">
    <property type="entry name" value="VOLTAGE-DEPENDENT CALCIUM CHANNEL SUBUNIT ALPHA-2/DELTA-RELATED"/>
    <property type="match status" value="1"/>
</dbReference>
<dbReference type="GO" id="GO:0005891">
    <property type="term" value="C:voltage-gated calcium channel complex"/>
    <property type="evidence" value="ECO:0007669"/>
    <property type="project" value="TreeGrafter"/>
</dbReference>
<keyword evidence="2" id="KW-0812">Transmembrane</keyword>
<keyword evidence="2" id="KW-0472">Membrane</keyword>
<evidence type="ECO:0008006" key="5">
    <source>
        <dbReference type="Google" id="ProtNLM"/>
    </source>
</evidence>
<dbReference type="Gene3D" id="3.30.450.20">
    <property type="entry name" value="PAS domain"/>
    <property type="match status" value="1"/>
</dbReference>
<proteinExistence type="predicted"/>
<gene>
    <name evidence="3" type="ORF">NP493_412g01002</name>
</gene>
<organism evidence="3 4">
    <name type="scientific">Ridgeia piscesae</name>
    <name type="common">Tubeworm</name>
    <dbReference type="NCBI Taxonomy" id="27915"/>
    <lineage>
        <taxon>Eukaryota</taxon>
        <taxon>Metazoa</taxon>
        <taxon>Spiralia</taxon>
        <taxon>Lophotrochozoa</taxon>
        <taxon>Annelida</taxon>
        <taxon>Polychaeta</taxon>
        <taxon>Sedentaria</taxon>
        <taxon>Canalipalpata</taxon>
        <taxon>Sabellida</taxon>
        <taxon>Siboglinidae</taxon>
        <taxon>Ridgeia</taxon>
    </lineage>
</organism>
<dbReference type="AlphaFoldDB" id="A0AAD9L0Z3"/>
<feature type="transmembrane region" description="Helical" evidence="2">
    <location>
        <begin position="386"/>
        <end position="407"/>
    </location>
</feature>
<evidence type="ECO:0000313" key="4">
    <source>
        <dbReference type="Proteomes" id="UP001209878"/>
    </source>
</evidence>
<dbReference type="EMBL" id="JAODUO010000413">
    <property type="protein sequence ID" value="KAK2181049.1"/>
    <property type="molecule type" value="Genomic_DNA"/>
</dbReference>
<feature type="compositionally biased region" description="Pro residues" evidence="1">
    <location>
        <begin position="433"/>
        <end position="453"/>
    </location>
</feature>
<dbReference type="InterPro" id="IPR029151">
    <property type="entry name" value="Sensor-like_sf"/>
</dbReference>
<dbReference type="PANTHER" id="PTHR10166:SF66">
    <property type="entry name" value="VWFA AND CACHE DOMAIN-CONTAINING PROTEIN CG16868"/>
    <property type="match status" value="1"/>
</dbReference>
<protein>
    <recommendedName>
        <fullName evidence="5">VWFA and cache domain-containing protein 1-like</fullName>
    </recommendedName>
</protein>
<keyword evidence="2" id="KW-1133">Transmembrane helix</keyword>
<dbReference type="SUPFAM" id="SSF103190">
    <property type="entry name" value="Sensory domain-like"/>
    <property type="match status" value="1"/>
</dbReference>